<proteinExistence type="inferred from homology"/>
<feature type="binding site" evidence="8">
    <location>
        <position position="153"/>
    </location>
    <ligand>
        <name>substrate</name>
    </ligand>
</feature>
<keyword evidence="5 8" id="KW-0547">Nucleotide-binding</keyword>
<dbReference type="AlphaFoldDB" id="A0A7W8DQ61"/>
<keyword evidence="11" id="KW-1185">Reference proteome</keyword>
<evidence type="ECO:0000256" key="2">
    <source>
        <dbReference type="ARBA" id="ARBA00022605"/>
    </source>
</evidence>
<evidence type="ECO:0000256" key="5">
    <source>
        <dbReference type="ARBA" id="ARBA00022741"/>
    </source>
</evidence>
<evidence type="ECO:0000256" key="8">
    <source>
        <dbReference type="HAMAP-Rule" id="MF_00456"/>
    </source>
</evidence>
<dbReference type="Proteomes" id="UP000534294">
    <property type="component" value="Unassembled WGS sequence"/>
</dbReference>
<dbReference type="InterPro" id="IPR036393">
    <property type="entry name" value="AceGlu_kinase-like_sf"/>
</dbReference>
<gene>
    <name evidence="8" type="primary">proB</name>
    <name evidence="10" type="ORF">HNQ64_002129</name>
</gene>
<organism evidence="10 11">
    <name type="scientific">Prosthecobacter dejongeii</name>
    <dbReference type="NCBI Taxonomy" id="48465"/>
    <lineage>
        <taxon>Bacteria</taxon>
        <taxon>Pseudomonadati</taxon>
        <taxon>Verrucomicrobiota</taxon>
        <taxon>Verrucomicrobiia</taxon>
        <taxon>Verrucomicrobiales</taxon>
        <taxon>Verrucomicrobiaceae</taxon>
        <taxon>Prosthecobacter</taxon>
    </lineage>
</organism>
<comment type="caution">
    <text evidence="8">Lacks conserved residue(s) required for the propagation of feature annotation.</text>
</comment>
<dbReference type="EC" id="2.7.2.11" evidence="8"/>
<evidence type="ECO:0000259" key="9">
    <source>
        <dbReference type="Pfam" id="PF00696"/>
    </source>
</evidence>
<evidence type="ECO:0000313" key="10">
    <source>
        <dbReference type="EMBL" id="MBB5037880.1"/>
    </source>
</evidence>
<comment type="catalytic activity">
    <reaction evidence="8">
        <text>L-glutamate + ATP = L-glutamyl 5-phosphate + ADP</text>
        <dbReference type="Rhea" id="RHEA:14877"/>
        <dbReference type="ChEBI" id="CHEBI:29985"/>
        <dbReference type="ChEBI" id="CHEBI:30616"/>
        <dbReference type="ChEBI" id="CHEBI:58274"/>
        <dbReference type="ChEBI" id="CHEBI:456216"/>
        <dbReference type="EC" id="2.7.2.11"/>
    </reaction>
</comment>
<comment type="subcellular location">
    <subcellularLocation>
        <location evidence="8">Cytoplasm</location>
    </subcellularLocation>
</comment>
<dbReference type="InterPro" id="IPR011529">
    <property type="entry name" value="Glu_5kinase"/>
</dbReference>
<feature type="domain" description="Aspartate/glutamate/uridylate kinase" evidence="9">
    <location>
        <begin position="7"/>
        <end position="236"/>
    </location>
</feature>
<keyword evidence="1 8" id="KW-0963">Cytoplasm</keyword>
<dbReference type="PANTHER" id="PTHR43654">
    <property type="entry name" value="GLUTAMATE 5-KINASE"/>
    <property type="match status" value="1"/>
</dbReference>
<accession>A0A7W8DQ61</accession>
<protein>
    <recommendedName>
        <fullName evidence="8">Glutamate 5-kinase</fullName>
        <ecNumber evidence="8">2.7.2.11</ecNumber>
    </recommendedName>
    <alternativeName>
        <fullName evidence="8">Gamma-glutamyl kinase</fullName>
        <shortName evidence="8">GK</shortName>
    </alternativeName>
</protein>
<keyword evidence="7 8" id="KW-0067">ATP-binding</keyword>
<keyword evidence="4 8" id="KW-0808">Transferase</keyword>
<dbReference type="InterPro" id="IPR001048">
    <property type="entry name" value="Asp/Glu/Uridylate_kinase"/>
</dbReference>
<dbReference type="InterPro" id="IPR005715">
    <property type="entry name" value="Glu_5kinase/COase_Synthase"/>
</dbReference>
<evidence type="ECO:0000256" key="6">
    <source>
        <dbReference type="ARBA" id="ARBA00022777"/>
    </source>
</evidence>
<feature type="binding site" evidence="8">
    <location>
        <position position="141"/>
    </location>
    <ligand>
        <name>substrate</name>
    </ligand>
</feature>
<evidence type="ECO:0000256" key="7">
    <source>
        <dbReference type="ARBA" id="ARBA00022840"/>
    </source>
</evidence>
<dbReference type="PIRSF" id="PIRSF000729">
    <property type="entry name" value="GK"/>
    <property type="match status" value="1"/>
</dbReference>
<evidence type="ECO:0000256" key="4">
    <source>
        <dbReference type="ARBA" id="ARBA00022679"/>
    </source>
</evidence>
<dbReference type="GO" id="GO:0005524">
    <property type="term" value="F:ATP binding"/>
    <property type="evidence" value="ECO:0007669"/>
    <property type="project" value="UniProtKB-KW"/>
</dbReference>
<comment type="caution">
    <text evidence="10">The sequence shown here is derived from an EMBL/GenBank/DDBJ whole genome shotgun (WGS) entry which is preliminary data.</text>
</comment>
<dbReference type="SUPFAM" id="SSF53633">
    <property type="entry name" value="Carbamate kinase-like"/>
    <property type="match status" value="1"/>
</dbReference>
<feature type="binding site" evidence="8">
    <location>
        <position position="12"/>
    </location>
    <ligand>
        <name>ATP</name>
        <dbReference type="ChEBI" id="CHEBI:30616"/>
    </ligand>
</feature>
<dbReference type="HAMAP" id="MF_00456">
    <property type="entry name" value="ProB"/>
    <property type="match status" value="1"/>
</dbReference>
<feature type="binding site" evidence="8">
    <location>
        <begin position="212"/>
        <end position="218"/>
    </location>
    <ligand>
        <name>ATP</name>
        <dbReference type="ChEBI" id="CHEBI:30616"/>
    </ligand>
</feature>
<sequence length="262" mass="28553">MSTTAPQRIVLKFGTGILTKLHAPEPDPVQLRKLVEAVALLKRAGHRVVVVSSGAVASGLKPMNLSERPTDMTTLQALAAVGQTHLMHAYENLLRDHDLHVAQLLVTHEDLENYDRARRVKTTLERLLEFPQVVPVINENDSVAIEELRFGDNDKLSSRVARLWGADLLLLLTSAPGLLRDMHKPEEGPIPIVEDVDVVIHHAQEEKTKLGTGGMISKLRAVQDAVNGGVQCIIASGRHAEQLPAVVEGGGVCTRFLVKTKA</sequence>
<keyword evidence="6 8" id="KW-0418">Kinase</keyword>
<keyword evidence="2 8" id="KW-0028">Amino-acid biosynthesis</keyword>
<comment type="pathway">
    <text evidence="8">Amino-acid biosynthesis; L-proline biosynthesis; L-glutamate 5-semialdehyde from L-glutamate: step 1/2.</text>
</comment>
<evidence type="ECO:0000256" key="1">
    <source>
        <dbReference type="ARBA" id="ARBA00022490"/>
    </source>
</evidence>
<evidence type="ECO:0000313" key="11">
    <source>
        <dbReference type="Proteomes" id="UP000534294"/>
    </source>
</evidence>
<dbReference type="FunFam" id="3.40.1160.10:FF:000006">
    <property type="entry name" value="Glutamate 5-kinase"/>
    <property type="match status" value="1"/>
</dbReference>
<dbReference type="PRINTS" id="PR00474">
    <property type="entry name" value="GLU5KINASE"/>
</dbReference>
<evidence type="ECO:0000256" key="3">
    <source>
        <dbReference type="ARBA" id="ARBA00022650"/>
    </source>
</evidence>
<dbReference type="EMBL" id="JACHIF010000003">
    <property type="protein sequence ID" value="MBB5037880.1"/>
    <property type="molecule type" value="Genomic_DNA"/>
</dbReference>
<dbReference type="UniPathway" id="UPA00098">
    <property type="reaction ID" value="UER00359"/>
</dbReference>
<dbReference type="GO" id="GO:0005829">
    <property type="term" value="C:cytosol"/>
    <property type="evidence" value="ECO:0007669"/>
    <property type="project" value="TreeGrafter"/>
</dbReference>
<name>A0A7W8DQ61_9BACT</name>
<reference evidence="10 11" key="1">
    <citation type="submission" date="2020-08" db="EMBL/GenBank/DDBJ databases">
        <title>Genomic Encyclopedia of Type Strains, Phase IV (KMG-IV): sequencing the most valuable type-strain genomes for metagenomic binning, comparative biology and taxonomic classification.</title>
        <authorList>
            <person name="Goeker M."/>
        </authorList>
    </citation>
    <scope>NUCLEOTIDE SEQUENCE [LARGE SCALE GENOMIC DNA]</scope>
    <source>
        <strain evidence="10 11">DSM 12251</strain>
    </source>
</reference>
<dbReference type="GO" id="GO:0055129">
    <property type="term" value="P:L-proline biosynthetic process"/>
    <property type="evidence" value="ECO:0007669"/>
    <property type="project" value="UniProtKB-UniRule"/>
</dbReference>
<keyword evidence="3 8" id="KW-0641">Proline biosynthesis</keyword>
<dbReference type="RefSeq" id="WP_184208154.1">
    <property type="nucleotide sequence ID" value="NZ_JACHIF010000003.1"/>
</dbReference>
<dbReference type="InterPro" id="IPR001057">
    <property type="entry name" value="Glu/AcGlu_kinase"/>
</dbReference>
<dbReference type="Gene3D" id="3.40.1160.10">
    <property type="entry name" value="Acetylglutamate kinase-like"/>
    <property type="match status" value="1"/>
</dbReference>
<dbReference type="NCBIfam" id="TIGR01027">
    <property type="entry name" value="proB"/>
    <property type="match status" value="1"/>
</dbReference>
<comment type="function">
    <text evidence="8">Catalyzes the transfer of a phosphate group to glutamate to form L-glutamate 5-phosphate.</text>
</comment>
<comment type="similarity">
    <text evidence="8">Belongs to the glutamate 5-kinase family.</text>
</comment>
<dbReference type="PANTHER" id="PTHR43654:SF1">
    <property type="entry name" value="ISOPENTENYL PHOSPHATE KINASE"/>
    <property type="match status" value="1"/>
</dbReference>
<dbReference type="GO" id="GO:0004349">
    <property type="term" value="F:glutamate 5-kinase activity"/>
    <property type="evidence" value="ECO:0007669"/>
    <property type="project" value="UniProtKB-UniRule"/>
</dbReference>
<feature type="binding site" evidence="8">
    <location>
        <position position="53"/>
    </location>
    <ligand>
        <name>substrate</name>
    </ligand>
</feature>
<dbReference type="Pfam" id="PF00696">
    <property type="entry name" value="AA_kinase"/>
    <property type="match status" value="1"/>
</dbReference>